<dbReference type="OrthoDB" id="9795188at2"/>
<dbReference type="EMBL" id="FNLF01000002">
    <property type="protein sequence ID" value="SDQ74091.1"/>
    <property type="molecule type" value="Genomic_DNA"/>
</dbReference>
<reference evidence="3" key="1">
    <citation type="submission" date="2016-10" db="EMBL/GenBank/DDBJ databases">
        <authorList>
            <person name="Varghese N."/>
            <person name="Submissions S."/>
        </authorList>
    </citation>
    <scope>NUCLEOTIDE SEQUENCE [LARGE SCALE GENOMIC DNA]</scope>
    <source>
        <strain evidence="3">DSM 44142</strain>
    </source>
</reference>
<gene>
    <name evidence="2" type="ORF">SAMN04489765_1658</name>
</gene>
<dbReference type="STRING" id="47312.SAMN04489765_1658"/>
<keyword evidence="2" id="KW-0808">Transferase</keyword>
<dbReference type="PANTHER" id="PTHR43441">
    <property type="entry name" value="RIBOSOMAL-PROTEIN-SERINE ACETYLTRANSFERASE"/>
    <property type="match status" value="1"/>
</dbReference>
<evidence type="ECO:0000259" key="1">
    <source>
        <dbReference type="PROSITE" id="PS51186"/>
    </source>
</evidence>
<sequence>MDPVELRTPHLILRRPNGGDAPAIAEACADPGIQRYVPVPSPYTEGDAREFVATAVREWEADESYAFVALAGADLVGVSQLTRKEAGLVELGYWAAPGNRRCGYTLEAARRVCQWGFDILGIHRIDWWAVVGNHGSRAVAESIGFEVEGVLRQRAMLRGVPQDWWIGGLLTRPD</sequence>
<dbReference type="InterPro" id="IPR016181">
    <property type="entry name" value="Acyl_CoA_acyltransferase"/>
</dbReference>
<evidence type="ECO:0000313" key="3">
    <source>
        <dbReference type="Proteomes" id="UP000183053"/>
    </source>
</evidence>
<dbReference type="GO" id="GO:0005737">
    <property type="term" value="C:cytoplasm"/>
    <property type="evidence" value="ECO:0007669"/>
    <property type="project" value="TreeGrafter"/>
</dbReference>
<dbReference type="GO" id="GO:1990189">
    <property type="term" value="F:protein N-terminal-serine acetyltransferase activity"/>
    <property type="evidence" value="ECO:0007669"/>
    <property type="project" value="TreeGrafter"/>
</dbReference>
<proteinExistence type="predicted"/>
<dbReference type="GO" id="GO:0008999">
    <property type="term" value="F:protein-N-terminal-alanine acetyltransferase activity"/>
    <property type="evidence" value="ECO:0007669"/>
    <property type="project" value="TreeGrafter"/>
</dbReference>
<name>A0A1H1DC52_9ACTN</name>
<dbReference type="AlphaFoldDB" id="A0A1H1DC52"/>
<organism evidence="2 3">
    <name type="scientific">Tsukamurella pulmonis</name>
    <dbReference type="NCBI Taxonomy" id="47312"/>
    <lineage>
        <taxon>Bacteria</taxon>
        <taxon>Bacillati</taxon>
        <taxon>Actinomycetota</taxon>
        <taxon>Actinomycetes</taxon>
        <taxon>Mycobacteriales</taxon>
        <taxon>Tsukamurellaceae</taxon>
        <taxon>Tsukamurella</taxon>
    </lineage>
</organism>
<dbReference type="InterPro" id="IPR000182">
    <property type="entry name" value="GNAT_dom"/>
</dbReference>
<dbReference type="Pfam" id="PF13302">
    <property type="entry name" value="Acetyltransf_3"/>
    <property type="match status" value="1"/>
</dbReference>
<feature type="domain" description="N-acetyltransferase" evidence="1">
    <location>
        <begin position="11"/>
        <end position="167"/>
    </location>
</feature>
<dbReference type="PANTHER" id="PTHR43441:SF10">
    <property type="entry name" value="ACETYLTRANSFERASE"/>
    <property type="match status" value="1"/>
</dbReference>
<dbReference type="InterPro" id="IPR051908">
    <property type="entry name" value="Ribosomal_N-acetyltransferase"/>
</dbReference>
<dbReference type="Gene3D" id="3.40.630.30">
    <property type="match status" value="1"/>
</dbReference>
<evidence type="ECO:0000313" key="2">
    <source>
        <dbReference type="EMBL" id="SDQ74091.1"/>
    </source>
</evidence>
<accession>A0A1H1DC52</accession>
<dbReference type="SUPFAM" id="SSF55729">
    <property type="entry name" value="Acyl-CoA N-acyltransferases (Nat)"/>
    <property type="match status" value="1"/>
</dbReference>
<protein>
    <submittedName>
        <fullName evidence="2">Protein N-acetyltransferase, RimJ/RimL family</fullName>
    </submittedName>
</protein>
<dbReference type="PROSITE" id="PS51186">
    <property type="entry name" value="GNAT"/>
    <property type="match status" value="1"/>
</dbReference>
<dbReference type="RefSeq" id="WP_068566030.1">
    <property type="nucleotide sequence ID" value="NZ_FNLF01000002.1"/>
</dbReference>
<keyword evidence="3" id="KW-1185">Reference proteome</keyword>
<dbReference type="Proteomes" id="UP000183053">
    <property type="component" value="Unassembled WGS sequence"/>
</dbReference>